<dbReference type="EMBL" id="DXBU01000091">
    <property type="protein sequence ID" value="HIZ22491.1"/>
    <property type="molecule type" value="Genomic_DNA"/>
</dbReference>
<gene>
    <name evidence="3" type="ORF">IAA21_06810</name>
</gene>
<dbReference type="AlphaFoldDB" id="A0A9D2DSE1"/>
<keyword evidence="1" id="KW-0812">Transmembrane</keyword>
<evidence type="ECO:0000313" key="4">
    <source>
        <dbReference type="Proteomes" id="UP000824041"/>
    </source>
</evidence>
<dbReference type="Proteomes" id="UP000824041">
    <property type="component" value="Unassembled WGS sequence"/>
</dbReference>
<feature type="transmembrane region" description="Helical" evidence="1">
    <location>
        <begin position="12"/>
        <end position="36"/>
    </location>
</feature>
<feature type="domain" description="TadE-like" evidence="2">
    <location>
        <begin position="8"/>
        <end position="49"/>
    </location>
</feature>
<organism evidence="3 4">
    <name type="scientific">Candidatus Blautia faecigallinarum</name>
    <dbReference type="NCBI Taxonomy" id="2838488"/>
    <lineage>
        <taxon>Bacteria</taxon>
        <taxon>Bacillati</taxon>
        <taxon>Bacillota</taxon>
        <taxon>Clostridia</taxon>
        <taxon>Lachnospirales</taxon>
        <taxon>Lachnospiraceae</taxon>
        <taxon>Blautia</taxon>
    </lineage>
</organism>
<dbReference type="InterPro" id="IPR012495">
    <property type="entry name" value="TadE-like_dom"/>
</dbReference>
<protein>
    <submittedName>
        <fullName evidence="3">Pilus assembly protein</fullName>
    </submittedName>
</protein>
<reference evidence="3" key="1">
    <citation type="journal article" date="2021" name="PeerJ">
        <title>Extensive microbial diversity within the chicken gut microbiome revealed by metagenomics and culture.</title>
        <authorList>
            <person name="Gilroy R."/>
            <person name="Ravi A."/>
            <person name="Getino M."/>
            <person name="Pursley I."/>
            <person name="Horton D.L."/>
            <person name="Alikhan N.F."/>
            <person name="Baker D."/>
            <person name="Gharbi K."/>
            <person name="Hall N."/>
            <person name="Watson M."/>
            <person name="Adriaenssens E.M."/>
            <person name="Foster-Nyarko E."/>
            <person name="Jarju S."/>
            <person name="Secka A."/>
            <person name="Antonio M."/>
            <person name="Oren A."/>
            <person name="Chaudhuri R.R."/>
            <person name="La Ragione R."/>
            <person name="Hildebrand F."/>
            <person name="Pallen M.J."/>
        </authorList>
    </citation>
    <scope>NUCLEOTIDE SEQUENCE</scope>
    <source>
        <strain evidence="3">14324</strain>
    </source>
</reference>
<keyword evidence="1" id="KW-0472">Membrane</keyword>
<keyword evidence="1" id="KW-1133">Transmembrane helix</keyword>
<name>A0A9D2DSE1_9FIRM</name>
<evidence type="ECO:0000313" key="3">
    <source>
        <dbReference type="EMBL" id="HIZ22491.1"/>
    </source>
</evidence>
<reference evidence="3" key="2">
    <citation type="submission" date="2021-04" db="EMBL/GenBank/DDBJ databases">
        <authorList>
            <person name="Gilroy R."/>
        </authorList>
    </citation>
    <scope>NUCLEOTIDE SEQUENCE</scope>
    <source>
        <strain evidence="3">14324</strain>
    </source>
</reference>
<sequence>MKEKIRKGSLTVETACVMSLILLVLMGTLYLCFFVHNRAWLTAAAFEAALAGSMEGVKEDGKVYDTALARCRELGNTGFFGAENLSAEVTAGERVSVSYDLDTTVGYGGLKWHLKAEGSTKVLRPVQWIRKVKAVAEVIKGIGDG</sequence>
<evidence type="ECO:0000259" key="2">
    <source>
        <dbReference type="Pfam" id="PF07811"/>
    </source>
</evidence>
<accession>A0A9D2DSE1</accession>
<evidence type="ECO:0000256" key="1">
    <source>
        <dbReference type="SAM" id="Phobius"/>
    </source>
</evidence>
<dbReference type="Pfam" id="PF07811">
    <property type="entry name" value="TadE"/>
    <property type="match status" value="1"/>
</dbReference>
<comment type="caution">
    <text evidence="3">The sequence shown here is derived from an EMBL/GenBank/DDBJ whole genome shotgun (WGS) entry which is preliminary data.</text>
</comment>
<proteinExistence type="predicted"/>